<reference evidence="6 7" key="1">
    <citation type="submission" date="2024-04" db="EMBL/GenBank/DDBJ databases">
        <title>Isolation of an actinomycete strain from pig manure.</title>
        <authorList>
            <person name="Gong T."/>
            <person name="Yu Z."/>
            <person name="An M."/>
            <person name="Wei C."/>
            <person name="Yang W."/>
            <person name="Liu L."/>
        </authorList>
    </citation>
    <scope>NUCLEOTIDE SEQUENCE [LARGE SCALE GENOMIC DNA]</scope>
    <source>
        <strain evidence="6 7">ZF39</strain>
    </source>
</reference>
<organism evidence="6 7">
    <name type="scientific">Ammonicoccus fulvus</name>
    <dbReference type="NCBI Taxonomy" id="3138240"/>
    <lineage>
        <taxon>Bacteria</taxon>
        <taxon>Bacillati</taxon>
        <taxon>Actinomycetota</taxon>
        <taxon>Actinomycetes</taxon>
        <taxon>Propionibacteriales</taxon>
        <taxon>Propionibacteriaceae</taxon>
        <taxon>Ammonicoccus</taxon>
    </lineage>
</organism>
<dbReference type="PRINTS" id="PR00505">
    <property type="entry name" value="D12N6MTFRASE"/>
</dbReference>
<keyword evidence="4" id="KW-0949">S-adenosyl-L-methionine</keyword>
<comment type="catalytic activity">
    <reaction evidence="5">
        <text>a 2'-deoxyadenosine in DNA + S-adenosyl-L-methionine = an N(6)-methyl-2'-deoxyadenosine in DNA + S-adenosyl-L-homocysteine + H(+)</text>
        <dbReference type="Rhea" id="RHEA:15197"/>
        <dbReference type="Rhea" id="RHEA-COMP:12418"/>
        <dbReference type="Rhea" id="RHEA-COMP:12419"/>
        <dbReference type="ChEBI" id="CHEBI:15378"/>
        <dbReference type="ChEBI" id="CHEBI:57856"/>
        <dbReference type="ChEBI" id="CHEBI:59789"/>
        <dbReference type="ChEBI" id="CHEBI:90615"/>
        <dbReference type="ChEBI" id="CHEBI:90616"/>
        <dbReference type="EC" id="2.1.1.72"/>
    </reaction>
</comment>
<evidence type="ECO:0000256" key="1">
    <source>
        <dbReference type="ARBA" id="ARBA00011900"/>
    </source>
</evidence>
<evidence type="ECO:0000256" key="2">
    <source>
        <dbReference type="ARBA" id="ARBA00022603"/>
    </source>
</evidence>
<dbReference type="EMBL" id="CP154795">
    <property type="protein sequence ID" value="XAN08582.1"/>
    <property type="molecule type" value="Genomic_DNA"/>
</dbReference>
<dbReference type="InterPro" id="IPR002052">
    <property type="entry name" value="DNA_methylase_N6_adenine_CS"/>
</dbReference>
<gene>
    <name evidence="6" type="ORF">AADG42_15135</name>
</gene>
<dbReference type="SUPFAM" id="SSF53335">
    <property type="entry name" value="S-adenosyl-L-methionine-dependent methyltransferases"/>
    <property type="match status" value="1"/>
</dbReference>
<accession>A0ABZ3FUT0</accession>
<dbReference type="GO" id="GO:0032259">
    <property type="term" value="P:methylation"/>
    <property type="evidence" value="ECO:0007669"/>
    <property type="project" value="UniProtKB-KW"/>
</dbReference>
<dbReference type="PROSITE" id="PS00092">
    <property type="entry name" value="N6_MTASE"/>
    <property type="match status" value="1"/>
</dbReference>
<evidence type="ECO:0000256" key="4">
    <source>
        <dbReference type="ARBA" id="ARBA00022691"/>
    </source>
</evidence>
<keyword evidence="2 6" id="KW-0489">Methyltransferase</keyword>
<proteinExistence type="predicted"/>
<evidence type="ECO:0000256" key="5">
    <source>
        <dbReference type="ARBA" id="ARBA00047942"/>
    </source>
</evidence>
<dbReference type="RefSeq" id="WP_425310039.1">
    <property type="nucleotide sequence ID" value="NZ_CP154795.1"/>
</dbReference>
<evidence type="ECO:0000256" key="3">
    <source>
        <dbReference type="ARBA" id="ARBA00022679"/>
    </source>
</evidence>
<evidence type="ECO:0000313" key="7">
    <source>
        <dbReference type="Proteomes" id="UP001442841"/>
    </source>
</evidence>
<dbReference type="Proteomes" id="UP001442841">
    <property type="component" value="Chromosome"/>
</dbReference>
<dbReference type="GO" id="GO:0008168">
    <property type="term" value="F:methyltransferase activity"/>
    <property type="evidence" value="ECO:0007669"/>
    <property type="project" value="UniProtKB-KW"/>
</dbReference>
<dbReference type="InterPro" id="IPR029063">
    <property type="entry name" value="SAM-dependent_MTases_sf"/>
</dbReference>
<sequence>MIKYLGSKRNLVPVLGELFERSGARTALDLFTGTTRVAQEFCRRGGFVHANDTASYAYVFAQTYVETRPEDVDPDELGEALERLAALPDRTGYLTETFCEQARYFQPHNGRRLDAIRAGIDEWYAESPLRPLLLTSLVEAADRVDSTVGLQMAYLKDWSARSHQPLRLRPPQLVPGTGQAYQRDAAELLPDLPRVDFAYLDPPYNQHRYFTNYHVWETLVRGDAPEHYGKACKRTDARDAGTKSAWNSKRTMPEEFARVLEGVNADVTVVSFSNEGFVPLPELVEMASVRGEVRVLDYEYDRYIGARLGIYSPQGVKVGTVSHTRNVEHVLVCGAADRVLAMTEGLAA</sequence>
<dbReference type="EC" id="2.1.1.72" evidence="1"/>
<dbReference type="Pfam" id="PF02086">
    <property type="entry name" value="MethyltransfD12"/>
    <property type="match status" value="1"/>
</dbReference>
<keyword evidence="7" id="KW-1185">Reference proteome</keyword>
<keyword evidence="3" id="KW-0808">Transferase</keyword>
<name>A0ABZ3FUT0_9ACTN</name>
<dbReference type="InterPro" id="IPR012327">
    <property type="entry name" value="MeTrfase_D12"/>
</dbReference>
<protein>
    <recommendedName>
        <fullName evidence="1">site-specific DNA-methyltransferase (adenine-specific)</fullName>
        <ecNumber evidence="1">2.1.1.72</ecNumber>
    </recommendedName>
</protein>
<evidence type="ECO:0000313" key="6">
    <source>
        <dbReference type="EMBL" id="XAN08582.1"/>
    </source>
</evidence>